<dbReference type="AlphaFoldDB" id="A0A1J1J070"/>
<gene>
    <name evidence="1" type="ORF">CLUMA_CG018819</name>
</gene>
<accession>A0A1J1J070</accession>
<keyword evidence="2" id="KW-1185">Reference proteome</keyword>
<dbReference type="OrthoDB" id="10576163at2759"/>
<name>A0A1J1J070_9DIPT</name>
<sequence length="114" mass="12904">MSKNEQTYNKINSCLFHHHFHGALKINTRKKNHDLEISKFELKRERKFLPVSGTDGIEIVPGNRFERNPRILVTTFWGDPLAAPKSDPPNLVNNADGEDSPVVLFELSSCDATT</sequence>
<dbReference type="Proteomes" id="UP000183832">
    <property type="component" value="Unassembled WGS sequence"/>
</dbReference>
<dbReference type="EMBL" id="CVRI01000065">
    <property type="protein sequence ID" value="CRL05791.1"/>
    <property type="molecule type" value="Genomic_DNA"/>
</dbReference>
<evidence type="ECO:0000313" key="1">
    <source>
        <dbReference type="EMBL" id="CRL05791.1"/>
    </source>
</evidence>
<protein>
    <submittedName>
        <fullName evidence="1">CLUMA_CG018819, isoform A</fullName>
    </submittedName>
</protein>
<proteinExistence type="predicted"/>
<reference evidence="1 2" key="1">
    <citation type="submission" date="2015-04" db="EMBL/GenBank/DDBJ databases">
        <authorList>
            <person name="Syromyatnikov M.Y."/>
            <person name="Popov V.N."/>
        </authorList>
    </citation>
    <scope>NUCLEOTIDE SEQUENCE [LARGE SCALE GENOMIC DNA]</scope>
</reference>
<organism evidence="1 2">
    <name type="scientific">Clunio marinus</name>
    <dbReference type="NCBI Taxonomy" id="568069"/>
    <lineage>
        <taxon>Eukaryota</taxon>
        <taxon>Metazoa</taxon>
        <taxon>Ecdysozoa</taxon>
        <taxon>Arthropoda</taxon>
        <taxon>Hexapoda</taxon>
        <taxon>Insecta</taxon>
        <taxon>Pterygota</taxon>
        <taxon>Neoptera</taxon>
        <taxon>Endopterygota</taxon>
        <taxon>Diptera</taxon>
        <taxon>Nematocera</taxon>
        <taxon>Chironomoidea</taxon>
        <taxon>Chironomidae</taxon>
        <taxon>Clunio</taxon>
    </lineage>
</organism>
<evidence type="ECO:0000313" key="2">
    <source>
        <dbReference type="Proteomes" id="UP000183832"/>
    </source>
</evidence>